<dbReference type="OrthoDB" id="1738910at2759"/>
<protein>
    <submittedName>
        <fullName evidence="15">Acyl-[acyl-carrier-protein] desaturase, chloroplastic</fullName>
    </submittedName>
</protein>
<evidence type="ECO:0000256" key="9">
    <source>
        <dbReference type="ARBA" id="ARBA00022832"/>
    </source>
</evidence>
<dbReference type="AlphaFoldDB" id="A0A6A1WTW9"/>
<dbReference type="GO" id="GO:0046872">
    <property type="term" value="F:metal ion binding"/>
    <property type="evidence" value="ECO:0007669"/>
    <property type="project" value="UniProtKB-KW"/>
</dbReference>
<evidence type="ECO:0000256" key="12">
    <source>
        <dbReference type="ARBA" id="ARBA00023004"/>
    </source>
</evidence>
<evidence type="ECO:0000256" key="4">
    <source>
        <dbReference type="ARBA" id="ARBA00008749"/>
    </source>
</evidence>
<dbReference type="Pfam" id="PF03405">
    <property type="entry name" value="FA_desaturase_2"/>
    <property type="match status" value="1"/>
</dbReference>
<comment type="pathway">
    <text evidence="3">Lipid metabolism; fatty acid metabolism.</text>
</comment>
<sequence length="113" mass="12770">MALQVVNLLASQPTKLPSFSRPRKSSLMRSPTFSMALAATTMPPKKDEVFKSMEDWARNNLVTYLKPVEKSGQSQDFLPDPTSDGFFDQVKDLRLRSKELPNNYFVILVGHGH</sequence>
<keyword evidence="7" id="KW-0934">Plastid</keyword>
<keyword evidence="12" id="KW-0408">Iron</keyword>
<dbReference type="Proteomes" id="UP000516437">
    <property type="component" value="Chromosome 1"/>
</dbReference>
<dbReference type="InterPro" id="IPR005067">
    <property type="entry name" value="Fatty_acid_desaturase-2"/>
</dbReference>
<keyword evidence="9" id="KW-0276">Fatty acid metabolism</keyword>
<evidence type="ECO:0000256" key="10">
    <source>
        <dbReference type="ARBA" id="ARBA00022946"/>
    </source>
</evidence>
<evidence type="ECO:0000256" key="14">
    <source>
        <dbReference type="ARBA" id="ARBA00023160"/>
    </source>
</evidence>
<dbReference type="SUPFAM" id="SSF47240">
    <property type="entry name" value="Ferritin-like"/>
    <property type="match status" value="1"/>
</dbReference>
<comment type="similarity">
    <text evidence="4">Belongs to the fatty acid desaturase type 2 family.</text>
</comment>
<evidence type="ECO:0000256" key="8">
    <source>
        <dbReference type="ARBA" id="ARBA00022723"/>
    </source>
</evidence>
<dbReference type="GO" id="GO:0009570">
    <property type="term" value="C:chloroplast stroma"/>
    <property type="evidence" value="ECO:0007669"/>
    <property type="project" value="TreeGrafter"/>
</dbReference>
<comment type="subcellular location">
    <subcellularLocation>
        <location evidence="2">Plastid</location>
        <location evidence="2">Chloroplast</location>
    </subcellularLocation>
</comment>
<keyword evidence="10" id="KW-0809">Transit peptide</keyword>
<keyword evidence="13" id="KW-0443">Lipid metabolism</keyword>
<dbReference type="InterPro" id="IPR012348">
    <property type="entry name" value="RNR-like"/>
</dbReference>
<dbReference type="PANTHER" id="PTHR31155">
    <property type="entry name" value="ACYL- ACYL-CARRIER-PROTEIN DESATURASE-RELATED"/>
    <property type="match status" value="1"/>
</dbReference>
<organism evidence="15 16">
    <name type="scientific">Morella rubra</name>
    <name type="common">Chinese bayberry</name>
    <dbReference type="NCBI Taxonomy" id="262757"/>
    <lineage>
        <taxon>Eukaryota</taxon>
        <taxon>Viridiplantae</taxon>
        <taxon>Streptophyta</taxon>
        <taxon>Embryophyta</taxon>
        <taxon>Tracheophyta</taxon>
        <taxon>Spermatophyta</taxon>
        <taxon>Magnoliopsida</taxon>
        <taxon>eudicotyledons</taxon>
        <taxon>Gunneridae</taxon>
        <taxon>Pentapetalae</taxon>
        <taxon>rosids</taxon>
        <taxon>fabids</taxon>
        <taxon>Fagales</taxon>
        <taxon>Myricaceae</taxon>
        <taxon>Morella</taxon>
    </lineage>
</organism>
<reference evidence="15 16" key="1">
    <citation type="journal article" date="2019" name="Plant Biotechnol. J.">
        <title>The red bayberry genome and genetic basis of sex determination.</title>
        <authorList>
            <person name="Jia H.M."/>
            <person name="Jia H.J."/>
            <person name="Cai Q.L."/>
            <person name="Wang Y."/>
            <person name="Zhao H.B."/>
            <person name="Yang W.F."/>
            <person name="Wang G.Y."/>
            <person name="Li Y.H."/>
            <person name="Zhan D.L."/>
            <person name="Shen Y.T."/>
            <person name="Niu Q.F."/>
            <person name="Chang L."/>
            <person name="Qiu J."/>
            <person name="Zhao L."/>
            <person name="Xie H.B."/>
            <person name="Fu W.Y."/>
            <person name="Jin J."/>
            <person name="Li X.W."/>
            <person name="Jiao Y."/>
            <person name="Zhou C.C."/>
            <person name="Tu T."/>
            <person name="Chai C.Y."/>
            <person name="Gao J.L."/>
            <person name="Fan L.J."/>
            <person name="van de Weg E."/>
            <person name="Wang J.Y."/>
            <person name="Gao Z.S."/>
        </authorList>
    </citation>
    <scope>NUCLEOTIDE SEQUENCE [LARGE SCALE GENOMIC DNA]</scope>
    <source>
        <tissue evidence="15">Leaves</tissue>
    </source>
</reference>
<evidence type="ECO:0000313" key="15">
    <source>
        <dbReference type="EMBL" id="KAB1226190.1"/>
    </source>
</evidence>
<dbReference type="GO" id="GO:0006633">
    <property type="term" value="P:fatty acid biosynthetic process"/>
    <property type="evidence" value="ECO:0007669"/>
    <property type="project" value="UniProtKB-KW"/>
</dbReference>
<dbReference type="InterPro" id="IPR009078">
    <property type="entry name" value="Ferritin-like_SF"/>
</dbReference>
<gene>
    <name evidence="15" type="ORF">CJ030_MR1G029163</name>
</gene>
<evidence type="ECO:0000313" key="16">
    <source>
        <dbReference type="Proteomes" id="UP000516437"/>
    </source>
</evidence>
<evidence type="ECO:0000256" key="7">
    <source>
        <dbReference type="ARBA" id="ARBA00022640"/>
    </source>
</evidence>
<evidence type="ECO:0000256" key="2">
    <source>
        <dbReference type="ARBA" id="ARBA00004229"/>
    </source>
</evidence>
<keyword evidence="14" id="KW-0275">Fatty acid biosynthesis</keyword>
<evidence type="ECO:0000256" key="5">
    <source>
        <dbReference type="ARBA" id="ARBA00022516"/>
    </source>
</evidence>
<evidence type="ECO:0000256" key="11">
    <source>
        <dbReference type="ARBA" id="ARBA00023002"/>
    </source>
</evidence>
<name>A0A6A1WTW9_9ROSI</name>
<dbReference type="PANTHER" id="PTHR31155:SF27">
    <property type="entry name" value="STEAROYL-[ACYL-CARRIER-PROTEIN] 9-DESATURASE 5, CHLOROPLASTIC"/>
    <property type="match status" value="1"/>
</dbReference>
<dbReference type="GO" id="GO:0045300">
    <property type="term" value="F:stearoyl-[ACP] desaturase activity"/>
    <property type="evidence" value="ECO:0007669"/>
    <property type="project" value="InterPro"/>
</dbReference>
<evidence type="ECO:0000256" key="6">
    <source>
        <dbReference type="ARBA" id="ARBA00022528"/>
    </source>
</evidence>
<keyword evidence="8" id="KW-0479">Metal-binding</keyword>
<evidence type="ECO:0000256" key="3">
    <source>
        <dbReference type="ARBA" id="ARBA00004872"/>
    </source>
</evidence>
<comment type="cofactor">
    <cofactor evidence="1">
        <name>Fe(2+)</name>
        <dbReference type="ChEBI" id="CHEBI:29033"/>
    </cofactor>
</comment>
<keyword evidence="5" id="KW-0444">Lipid biosynthesis</keyword>
<comment type="caution">
    <text evidence="15">The sequence shown here is derived from an EMBL/GenBank/DDBJ whole genome shotgun (WGS) entry which is preliminary data.</text>
</comment>
<evidence type="ECO:0000256" key="1">
    <source>
        <dbReference type="ARBA" id="ARBA00001954"/>
    </source>
</evidence>
<dbReference type="Gene3D" id="1.10.620.20">
    <property type="entry name" value="Ribonucleotide Reductase, subunit A"/>
    <property type="match status" value="1"/>
</dbReference>
<keyword evidence="6" id="KW-0150">Chloroplast</keyword>
<keyword evidence="11" id="KW-0560">Oxidoreductase</keyword>
<proteinExistence type="inferred from homology"/>
<keyword evidence="16" id="KW-1185">Reference proteome</keyword>
<evidence type="ECO:0000256" key="13">
    <source>
        <dbReference type="ARBA" id="ARBA00023098"/>
    </source>
</evidence>
<accession>A0A6A1WTW9</accession>
<dbReference type="EMBL" id="RXIC02000019">
    <property type="protein sequence ID" value="KAB1226190.1"/>
    <property type="molecule type" value="Genomic_DNA"/>
</dbReference>